<dbReference type="Proteomes" id="UP001500037">
    <property type="component" value="Unassembled WGS sequence"/>
</dbReference>
<feature type="chain" id="PRO_5047438620" evidence="1">
    <location>
        <begin position="24"/>
        <end position="133"/>
    </location>
</feature>
<keyword evidence="1" id="KW-0732">Signal</keyword>
<sequence length="133" mass="12980">MVLGATVMALAIGGTVAVTSASAETRQVVRPASVTTAWAKVSASGVLLASSGITGINHFGGGRYDVFTSGSVDSCALLGTINTNGGGDPGPGSSSILVGEVSSNTLFIRTATPSSAGSAAVDSDRPFSISIVC</sequence>
<comment type="caution">
    <text evidence="2">The sequence shown here is derived from an EMBL/GenBank/DDBJ whole genome shotgun (WGS) entry which is preliminary data.</text>
</comment>
<organism evidence="2 3">
    <name type="scientific">Kitasatospora nipponensis</name>
    <dbReference type="NCBI Taxonomy" id="258049"/>
    <lineage>
        <taxon>Bacteria</taxon>
        <taxon>Bacillati</taxon>
        <taxon>Actinomycetota</taxon>
        <taxon>Actinomycetes</taxon>
        <taxon>Kitasatosporales</taxon>
        <taxon>Streptomycetaceae</taxon>
        <taxon>Kitasatospora</taxon>
    </lineage>
</organism>
<accession>A0ABN1W7X9</accession>
<reference evidence="2 3" key="1">
    <citation type="journal article" date="2019" name="Int. J. Syst. Evol. Microbiol.">
        <title>The Global Catalogue of Microorganisms (GCM) 10K type strain sequencing project: providing services to taxonomists for standard genome sequencing and annotation.</title>
        <authorList>
            <consortium name="The Broad Institute Genomics Platform"/>
            <consortium name="The Broad Institute Genome Sequencing Center for Infectious Disease"/>
            <person name="Wu L."/>
            <person name="Ma J."/>
        </authorList>
    </citation>
    <scope>NUCLEOTIDE SEQUENCE [LARGE SCALE GENOMIC DNA]</scope>
    <source>
        <strain evidence="2 3">JCM 13004</strain>
    </source>
</reference>
<proteinExistence type="predicted"/>
<evidence type="ECO:0000256" key="1">
    <source>
        <dbReference type="SAM" id="SignalP"/>
    </source>
</evidence>
<evidence type="ECO:0000313" key="3">
    <source>
        <dbReference type="Proteomes" id="UP001500037"/>
    </source>
</evidence>
<name>A0ABN1W7X9_9ACTN</name>
<gene>
    <name evidence="2" type="ORF">GCM10009665_33100</name>
</gene>
<protein>
    <submittedName>
        <fullName evidence="2">Uncharacterized protein</fullName>
    </submittedName>
</protein>
<dbReference type="EMBL" id="BAAALF010000050">
    <property type="protein sequence ID" value="GAA1239726.1"/>
    <property type="molecule type" value="Genomic_DNA"/>
</dbReference>
<evidence type="ECO:0000313" key="2">
    <source>
        <dbReference type="EMBL" id="GAA1239726.1"/>
    </source>
</evidence>
<keyword evidence="3" id="KW-1185">Reference proteome</keyword>
<feature type="signal peptide" evidence="1">
    <location>
        <begin position="1"/>
        <end position="23"/>
    </location>
</feature>